<sequence>MQFAATAALFATAVAGNMVYETQYHTITSCAPEVTDCPARSTVTSSTVMAVTTPAGGYAVSSVVPQKPAETPAASSPVVPTGGKQTGPYDTAPAPYPTKPAAESVSSNSPVQPSQPAGGNGGNPVTSVQTISTCMPTVIYSTVTIGQSVPTGPAGGNNGGYPSVPAPSGGFPNKPQQPSAGLPLAPARPTRSPLALVPSVPPSSPLLPALSLPLSSKRLRMLRIKGSVGAR</sequence>
<feature type="signal peptide" evidence="2">
    <location>
        <begin position="1"/>
        <end position="15"/>
    </location>
</feature>
<evidence type="ECO:0000256" key="1">
    <source>
        <dbReference type="SAM" id="MobiDB-lite"/>
    </source>
</evidence>
<comment type="caution">
    <text evidence="3">The sequence shown here is derived from an EMBL/GenBank/DDBJ whole genome shotgun (WGS) entry which is preliminary data.</text>
</comment>
<gene>
    <name evidence="3" type="ORF">PG986_015066</name>
</gene>
<accession>A0ABR1PRH8</accession>
<evidence type="ECO:0000313" key="4">
    <source>
        <dbReference type="Proteomes" id="UP001391051"/>
    </source>
</evidence>
<evidence type="ECO:0000256" key="2">
    <source>
        <dbReference type="SAM" id="SignalP"/>
    </source>
</evidence>
<reference evidence="3 4" key="1">
    <citation type="submission" date="2023-01" db="EMBL/GenBank/DDBJ databases">
        <title>Analysis of 21 Apiospora genomes using comparative genomics revels a genus with tremendous synthesis potential of carbohydrate active enzymes and secondary metabolites.</title>
        <authorList>
            <person name="Sorensen T."/>
        </authorList>
    </citation>
    <scope>NUCLEOTIDE SEQUENCE [LARGE SCALE GENOMIC DNA]</scope>
    <source>
        <strain evidence="3 4">CBS 24483</strain>
    </source>
</reference>
<dbReference type="RefSeq" id="XP_066692377.1">
    <property type="nucleotide sequence ID" value="XM_066851288.1"/>
</dbReference>
<feature type="region of interest" description="Disordered" evidence="1">
    <location>
        <begin position="68"/>
        <end position="128"/>
    </location>
</feature>
<evidence type="ECO:0000313" key="3">
    <source>
        <dbReference type="EMBL" id="KAK7936628.1"/>
    </source>
</evidence>
<proteinExistence type="predicted"/>
<protein>
    <submittedName>
        <fullName evidence="3">Uncharacterized protein</fullName>
    </submittedName>
</protein>
<dbReference type="GeneID" id="92084350"/>
<feature type="region of interest" description="Disordered" evidence="1">
    <location>
        <begin position="151"/>
        <end position="202"/>
    </location>
</feature>
<keyword evidence="4" id="KW-1185">Reference proteome</keyword>
<dbReference type="Proteomes" id="UP001391051">
    <property type="component" value="Unassembled WGS sequence"/>
</dbReference>
<dbReference type="EMBL" id="JAQQWE010000011">
    <property type="protein sequence ID" value="KAK7936628.1"/>
    <property type="molecule type" value="Genomic_DNA"/>
</dbReference>
<feature type="compositionally biased region" description="Low complexity" evidence="1">
    <location>
        <begin position="88"/>
        <end position="116"/>
    </location>
</feature>
<name>A0ABR1PRH8_9PEZI</name>
<organism evidence="3 4">
    <name type="scientific">Apiospora aurea</name>
    <dbReference type="NCBI Taxonomy" id="335848"/>
    <lineage>
        <taxon>Eukaryota</taxon>
        <taxon>Fungi</taxon>
        <taxon>Dikarya</taxon>
        <taxon>Ascomycota</taxon>
        <taxon>Pezizomycotina</taxon>
        <taxon>Sordariomycetes</taxon>
        <taxon>Xylariomycetidae</taxon>
        <taxon>Amphisphaeriales</taxon>
        <taxon>Apiosporaceae</taxon>
        <taxon>Apiospora</taxon>
    </lineage>
</organism>
<feature type="chain" id="PRO_5045633462" evidence="2">
    <location>
        <begin position="16"/>
        <end position="231"/>
    </location>
</feature>
<keyword evidence="2" id="KW-0732">Signal</keyword>